<dbReference type="Pfam" id="PF10052">
    <property type="entry name" value="DUF2288"/>
    <property type="match status" value="1"/>
</dbReference>
<comment type="caution">
    <text evidence="1">The sequence shown here is derived from an EMBL/GenBank/DDBJ whole genome shotgun (WGS) entry which is preliminary data.</text>
</comment>
<sequence length="112" mass="12278">MAEDTPLGDSPDREALLRREFHGQTARIPWRDLQTYYAHGSVVRVDAALDLVEVAVQLGLDNRAQFETWTGAGLVAPVSDAEALAWFEGDATLWAVVAAPWVLVQNREFAAG</sequence>
<dbReference type="AlphaFoldDB" id="A0A939IL57"/>
<reference evidence="1" key="1">
    <citation type="submission" date="2021-02" db="EMBL/GenBank/DDBJ databases">
        <title>PHA producing bacteria isolated from coastal sediment in Guangdong, Shenzhen.</title>
        <authorList>
            <person name="Zheng W."/>
            <person name="Yu S."/>
            <person name="Huang Y."/>
        </authorList>
    </citation>
    <scope>NUCLEOTIDE SEQUENCE</scope>
    <source>
        <strain evidence="1">TN14-10</strain>
    </source>
</reference>
<dbReference type="EMBL" id="JAFKCZ010000002">
    <property type="protein sequence ID" value="MBN7795633.1"/>
    <property type="molecule type" value="Genomic_DNA"/>
</dbReference>
<name>A0A939IL57_9GAMM</name>
<dbReference type="InterPro" id="IPR018741">
    <property type="entry name" value="DUF2288"/>
</dbReference>
<proteinExistence type="predicted"/>
<dbReference type="Proteomes" id="UP000664303">
    <property type="component" value="Unassembled WGS sequence"/>
</dbReference>
<accession>A0A939IL57</accession>
<dbReference type="RefSeq" id="WP_206559074.1">
    <property type="nucleotide sequence ID" value="NZ_JAFKCZ010000002.1"/>
</dbReference>
<evidence type="ECO:0000313" key="2">
    <source>
        <dbReference type="Proteomes" id="UP000664303"/>
    </source>
</evidence>
<keyword evidence="2" id="KW-1185">Reference proteome</keyword>
<evidence type="ECO:0000313" key="1">
    <source>
        <dbReference type="EMBL" id="MBN7795633.1"/>
    </source>
</evidence>
<organism evidence="1 2">
    <name type="scientific">Parahaliea mediterranea</name>
    <dbReference type="NCBI Taxonomy" id="651086"/>
    <lineage>
        <taxon>Bacteria</taxon>
        <taxon>Pseudomonadati</taxon>
        <taxon>Pseudomonadota</taxon>
        <taxon>Gammaproteobacteria</taxon>
        <taxon>Cellvibrionales</taxon>
        <taxon>Halieaceae</taxon>
        <taxon>Parahaliea</taxon>
    </lineage>
</organism>
<protein>
    <submittedName>
        <fullName evidence="1">DUF2288 domain-containing protein</fullName>
    </submittedName>
</protein>
<gene>
    <name evidence="1" type="ORF">JYP50_03455</name>
</gene>